<organism evidence="1">
    <name type="scientific">human gut metagenome</name>
    <dbReference type="NCBI Taxonomy" id="408170"/>
    <lineage>
        <taxon>unclassified sequences</taxon>
        <taxon>metagenomes</taxon>
        <taxon>organismal metagenomes</taxon>
    </lineage>
</organism>
<sequence length="119" mass="12674">MLPSALVVTVGVATVAAPEPVTTTLLFNLFFASVDKSATTLLPEAVVVIYLPLSAPTTPKLKPLSWFNFCVPVTPALPVNLTVLLKPSLTAFNWSSVAARPDTIVGFFKSQDLFSKPVT</sequence>
<dbReference type="EMBL" id="AZMM01018416">
    <property type="protein sequence ID" value="ETJ20422.1"/>
    <property type="molecule type" value="Genomic_DNA"/>
</dbReference>
<comment type="caution">
    <text evidence="1">The sequence shown here is derived from an EMBL/GenBank/DDBJ whole genome shotgun (WGS) entry which is preliminary data.</text>
</comment>
<reference evidence="1" key="1">
    <citation type="submission" date="2013-12" db="EMBL/GenBank/DDBJ databases">
        <title>A Varibaculum cambriense genome reconstructed from a premature infant gut community with otherwise low bacterial novelty that shifts toward anaerobic metabolism during the third week of life.</title>
        <authorList>
            <person name="Brown C.T."/>
            <person name="Sharon I."/>
            <person name="Thomas B.C."/>
            <person name="Castelle C.J."/>
            <person name="Morowitz M.J."/>
            <person name="Banfield J.F."/>
        </authorList>
    </citation>
    <scope>NUCLEOTIDE SEQUENCE</scope>
</reference>
<protein>
    <submittedName>
        <fullName evidence="1">Uncharacterized protein</fullName>
    </submittedName>
</protein>
<evidence type="ECO:0000313" key="1">
    <source>
        <dbReference type="EMBL" id="ETJ20422.1"/>
    </source>
</evidence>
<proteinExistence type="predicted"/>
<dbReference type="AlphaFoldDB" id="W1WQE8"/>
<name>W1WQE8_9ZZZZ</name>
<accession>W1WQE8</accession>
<gene>
    <name evidence="1" type="ORF">Q604_UNBC18416G0023</name>
</gene>